<keyword evidence="2" id="KW-1185">Reference proteome</keyword>
<reference evidence="2" key="1">
    <citation type="submission" date="2019-07" db="EMBL/GenBank/DDBJ databases">
        <title>De Novo Assembly of kiwifruit Actinidia rufa.</title>
        <authorList>
            <person name="Sugita-Konishi S."/>
            <person name="Sato K."/>
            <person name="Mori E."/>
            <person name="Abe Y."/>
            <person name="Kisaki G."/>
            <person name="Hamano K."/>
            <person name="Suezawa K."/>
            <person name="Otani M."/>
            <person name="Fukuda T."/>
            <person name="Manabe T."/>
            <person name="Gomi K."/>
            <person name="Tabuchi M."/>
            <person name="Akimitsu K."/>
            <person name="Kataoka I."/>
        </authorList>
    </citation>
    <scope>NUCLEOTIDE SEQUENCE [LARGE SCALE GENOMIC DNA]</scope>
    <source>
        <strain evidence="2">cv. Fuchu</strain>
    </source>
</reference>
<protein>
    <submittedName>
        <fullName evidence="1">Uncharacterized protein</fullName>
    </submittedName>
</protein>
<gene>
    <name evidence="1" type="ORF">Acr_00g0098880</name>
</gene>
<evidence type="ECO:0000313" key="2">
    <source>
        <dbReference type="Proteomes" id="UP000585474"/>
    </source>
</evidence>
<sequence length="193" mass="21547">MECDKTGLELDRQKIGFAVWEFDHGIVKKAGVELGNEAQEERMSALGEEGNSLSYSLPRHIEGDFEAAAIEDYDSAAIEDYDPAAIEDFDSAGAREEGGDCEAGCGTTKWCLVSGRGSGHVDQPSWDYSGRQLWMFGAHIMDYPDTRDLFMAMPNDELRFRWLEERRRIYALSLTARPLSTNSSLFKSLPTSS</sequence>
<comment type="caution">
    <text evidence="1">The sequence shown here is derived from an EMBL/GenBank/DDBJ whole genome shotgun (WGS) entry which is preliminary data.</text>
</comment>
<dbReference type="EMBL" id="BJWL01000455">
    <property type="protein sequence ID" value="GFS45895.1"/>
    <property type="molecule type" value="Genomic_DNA"/>
</dbReference>
<dbReference type="AlphaFoldDB" id="A0A7J0DZD3"/>
<name>A0A7J0DZD3_9ERIC</name>
<organism evidence="1 2">
    <name type="scientific">Actinidia rufa</name>
    <dbReference type="NCBI Taxonomy" id="165716"/>
    <lineage>
        <taxon>Eukaryota</taxon>
        <taxon>Viridiplantae</taxon>
        <taxon>Streptophyta</taxon>
        <taxon>Embryophyta</taxon>
        <taxon>Tracheophyta</taxon>
        <taxon>Spermatophyta</taxon>
        <taxon>Magnoliopsida</taxon>
        <taxon>eudicotyledons</taxon>
        <taxon>Gunneridae</taxon>
        <taxon>Pentapetalae</taxon>
        <taxon>asterids</taxon>
        <taxon>Ericales</taxon>
        <taxon>Actinidiaceae</taxon>
        <taxon>Actinidia</taxon>
    </lineage>
</organism>
<dbReference type="Proteomes" id="UP000585474">
    <property type="component" value="Unassembled WGS sequence"/>
</dbReference>
<proteinExistence type="predicted"/>
<evidence type="ECO:0000313" key="1">
    <source>
        <dbReference type="EMBL" id="GFS45895.1"/>
    </source>
</evidence>
<accession>A0A7J0DZD3</accession>